<name>A0AA36CM34_9BILA</name>
<accession>A0AA36CM34</accession>
<organism evidence="1 2">
    <name type="scientific">Mesorhabditis spiculigera</name>
    <dbReference type="NCBI Taxonomy" id="96644"/>
    <lineage>
        <taxon>Eukaryota</taxon>
        <taxon>Metazoa</taxon>
        <taxon>Ecdysozoa</taxon>
        <taxon>Nematoda</taxon>
        <taxon>Chromadorea</taxon>
        <taxon>Rhabditida</taxon>
        <taxon>Rhabditina</taxon>
        <taxon>Rhabditomorpha</taxon>
        <taxon>Rhabditoidea</taxon>
        <taxon>Rhabditidae</taxon>
        <taxon>Mesorhabditinae</taxon>
        <taxon>Mesorhabditis</taxon>
    </lineage>
</organism>
<reference evidence="1" key="1">
    <citation type="submission" date="2023-06" db="EMBL/GenBank/DDBJ databases">
        <authorList>
            <person name="Delattre M."/>
        </authorList>
    </citation>
    <scope>NUCLEOTIDE SEQUENCE</scope>
    <source>
        <strain evidence="1">AF72</strain>
    </source>
</reference>
<feature type="non-terminal residue" evidence="1">
    <location>
        <position position="1"/>
    </location>
</feature>
<sequence>MASASYDSSFDEAYLAAWWDCPGDCTTEKQKLNAIKEQYSPPGSQTGILSVQAGAPAHAREVTRFPVKEAKARLERLAKEETTSAAFNSPADLHVPFPVMFDVTGDILDSDAHQGLLHTVLRHSSDWKVACPKYKSTYAKLSDDSRRRIDTIGAFDHHQYEQAKQHAVDFMQYIKSAPHTSDCKVLYRLQKRIYDYLLRKAVDGHKYRGEGKSNSGRTWIFFHVEKAEKKSEVEYMVICPSKECTLSMIFMLQSPSSVSSQFFSSTKRLTMPAGSLKHLGHLRSKCDNTE</sequence>
<evidence type="ECO:0000313" key="1">
    <source>
        <dbReference type="EMBL" id="CAJ0570525.1"/>
    </source>
</evidence>
<comment type="caution">
    <text evidence="1">The sequence shown here is derived from an EMBL/GenBank/DDBJ whole genome shotgun (WGS) entry which is preliminary data.</text>
</comment>
<protein>
    <submittedName>
        <fullName evidence="1">Uncharacterized protein</fullName>
    </submittedName>
</protein>
<proteinExistence type="predicted"/>
<gene>
    <name evidence="1" type="ORF">MSPICULIGERA_LOCUS8962</name>
</gene>
<dbReference type="Proteomes" id="UP001177023">
    <property type="component" value="Unassembled WGS sequence"/>
</dbReference>
<evidence type="ECO:0000313" key="2">
    <source>
        <dbReference type="Proteomes" id="UP001177023"/>
    </source>
</evidence>
<dbReference type="EMBL" id="CATQJA010002372">
    <property type="protein sequence ID" value="CAJ0570525.1"/>
    <property type="molecule type" value="Genomic_DNA"/>
</dbReference>
<keyword evidence="2" id="KW-1185">Reference proteome</keyword>
<dbReference type="AlphaFoldDB" id="A0AA36CM34"/>